<dbReference type="InterPro" id="IPR026992">
    <property type="entry name" value="DIOX_N"/>
</dbReference>
<evidence type="ECO:0000313" key="5">
    <source>
        <dbReference type="Proteomes" id="UP000664203"/>
    </source>
</evidence>
<protein>
    <recommendedName>
        <fullName evidence="3">Fe2OG dioxygenase domain-containing protein</fullName>
    </recommendedName>
</protein>
<dbReference type="PROSITE" id="PS51471">
    <property type="entry name" value="FE2OG_OXY"/>
    <property type="match status" value="1"/>
</dbReference>
<dbReference type="InterPro" id="IPR050231">
    <property type="entry name" value="Iron_ascorbate_oxido_reductase"/>
</dbReference>
<dbReference type="GO" id="GO:0016491">
    <property type="term" value="F:oxidoreductase activity"/>
    <property type="evidence" value="ECO:0007669"/>
    <property type="project" value="UniProtKB-KW"/>
</dbReference>
<reference evidence="4" key="1">
    <citation type="submission" date="2021-03" db="EMBL/GenBank/DDBJ databases">
        <authorList>
            <person name="Tagirdzhanova G."/>
        </authorList>
    </citation>
    <scope>NUCLEOTIDE SEQUENCE</scope>
</reference>
<dbReference type="PANTHER" id="PTHR47990">
    <property type="entry name" value="2-OXOGLUTARATE (2OG) AND FE(II)-DEPENDENT OXYGENASE SUPERFAMILY PROTEIN-RELATED"/>
    <property type="match status" value="1"/>
</dbReference>
<dbReference type="EMBL" id="CAJPDR010000314">
    <property type="protein sequence ID" value="CAF9931894.1"/>
    <property type="molecule type" value="Genomic_DNA"/>
</dbReference>
<comment type="caution">
    <text evidence="4">The sequence shown here is derived from an EMBL/GenBank/DDBJ whole genome shotgun (WGS) entry which is preliminary data.</text>
</comment>
<keyword evidence="2" id="KW-0408">Iron</keyword>
<accession>A0A8H3FW69</accession>
<dbReference type="Pfam" id="PF03171">
    <property type="entry name" value="2OG-FeII_Oxy"/>
    <property type="match status" value="1"/>
</dbReference>
<dbReference type="InterPro" id="IPR005123">
    <property type="entry name" value="Oxoglu/Fe-dep_dioxygenase_dom"/>
</dbReference>
<dbReference type="GO" id="GO:0044283">
    <property type="term" value="P:small molecule biosynthetic process"/>
    <property type="evidence" value="ECO:0007669"/>
    <property type="project" value="UniProtKB-ARBA"/>
</dbReference>
<evidence type="ECO:0000313" key="4">
    <source>
        <dbReference type="EMBL" id="CAF9931894.1"/>
    </source>
</evidence>
<name>A0A8H3FW69_9LECA</name>
<organism evidence="4 5">
    <name type="scientific">Alectoria fallacina</name>
    <dbReference type="NCBI Taxonomy" id="1903189"/>
    <lineage>
        <taxon>Eukaryota</taxon>
        <taxon>Fungi</taxon>
        <taxon>Dikarya</taxon>
        <taxon>Ascomycota</taxon>
        <taxon>Pezizomycotina</taxon>
        <taxon>Lecanoromycetes</taxon>
        <taxon>OSLEUM clade</taxon>
        <taxon>Lecanoromycetidae</taxon>
        <taxon>Lecanorales</taxon>
        <taxon>Lecanorineae</taxon>
        <taxon>Parmeliaceae</taxon>
        <taxon>Alectoria</taxon>
    </lineage>
</organism>
<dbReference type="Gene3D" id="2.60.120.330">
    <property type="entry name" value="B-lactam Antibiotic, Isopenicillin N Synthase, Chain"/>
    <property type="match status" value="1"/>
</dbReference>
<keyword evidence="5" id="KW-1185">Reference proteome</keyword>
<dbReference type="InterPro" id="IPR044861">
    <property type="entry name" value="IPNS-like_FE2OG_OXY"/>
</dbReference>
<keyword evidence="2" id="KW-0479">Metal-binding</keyword>
<comment type="similarity">
    <text evidence="1 2">Belongs to the iron/ascorbate-dependent oxidoreductase family.</text>
</comment>
<feature type="domain" description="Fe2OG dioxygenase" evidence="3">
    <location>
        <begin position="183"/>
        <end position="291"/>
    </location>
</feature>
<sequence length="356" mass="39212">MASSRLFEAYPPFPVDVPTAILPKISLDKLSSGSEAEANELFHACRTKGFFLLDLQNEPAGDGLLRDIEALFAITREVMDLSLEEKTEYKQHPPLLGYKAAGIMKNEKGQPDRCEFFNVGQDDIRGNIPRRANPKPVQDNRETFMSFMDNASRVLFRIFGILEAQLGLPTGTLAALHRQDQPSGTVVRMIRYPPQTPRDHGSSLLNHTDYGTITMLCNVLGGLQILPPGASNEDSNWQYVKPQPNCVIVNLGDALVEWTGDILRSNEHRVIAAPGKQAEHARFSVAFLVRPERKVSMKRLVGGKIPTAAEDGKEELSVSADEWELKKAVALIAGADCARSKGGRELRTTNVPVKVG</sequence>
<dbReference type="GO" id="GO:0046872">
    <property type="term" value="F:metal ion binding"/>
    <property type="evidence" value="ECO:0007669"/>
    <property type="project" value="UniProtKB-KW"/>
</dbReference>
<proteinExistence type="inferred from homology"/>
<evidence type="ECO:0000256" key="2">
    <source>
        <dbReference type="RuleBase" id="RU003682"/>
    </source>
</evidence>
<dbReference type="OrthoDB" id="288590at2759"/>
<evidence type="ECO:0000256" key="1">
    <source>
        <dbReference type="ARBA" id="ARBA00008056"/>
    </source>
</evidence>
<dbReference type="AlphaFoldDB" id="A0A8H3FW69"/>
<dbReference type="InterPro" id="IPR027443">
    <property type="entry name" value="IPNS-like_sf"/>
</dbReference>
<evidence type="ECO:0000259" key="3">
    <source>
        <dbReference type="PROSITE" id="PS51471"/>
    </source>
</evidence>
<dbReference type="Pfam" id="PF14226">
    <property type="entry name" value="DIOX_N"/>
    <property type="match status" value="1"/>
</dbReference>
<dbReference type="SUPFAM" id="SSF51197">
    <property type="entry name" value="Clavaminate synthase-like"/>
    <property type="match status" value="1"/>
</dbReference>
<dbReference type="Proteomes" id="UP000664203">
    <property type="component" value="Unassembled WGS sequence"/>
</dbReference>
<keyword evidence="2" id="KW-0560">Oxidoreductase</keyword>
<gene>
    <name evidence="4" type="ORF">ALECFALPRED_005121</name>
</gene>